<evidence type="ECO:0000256" key="4">
    <source>
        <dbReference type="RuleBase" id="RU003718"/>
    </source>
</evidence>
<dbReference type="EMBL" id="AB458515">
    <property type="protein sequence ID" value="BAG71125.1"/>
    <property type="molecule type" value="mRNA"/>
</dbReference>
<dbReference type="Pfam" id="PF00201">
    <property type="entry name" value="UDPGT"/>
    <property type="match status" value="1"/>
</dbReference>
<evidence type="ECO:0000313" key="7">
    <source>
        <dbReference type="EMBL" id="BAH05016.1"/>
    </source>
</evidence>
<dbReference type="Gene3D" id="3.40.50.2000">
    <property type="entry name" value="Glycogen Phosphorylase B"/>
    <property type="match status" value="2"/>
</dbReference>
<keyword evidence="2 4" id="KW-0328">Glycosyltransferase</keyword>
<evidence type="ECO:0007829" key="8">
    <source>
        <dbReference type="PDB" id="6JEL"/>
    </source>
</evidence>
<dbReference type="InterPro" id="IPR035595">
    <property type="entry name" value="UDP_glycos_trans_CS"/>
</dbReference>
<evidence type="ECO:0000256" key="2">
    <source>
        <dbReference type="ARBA" id="ARBA00022676"/>
    </source>
</evidence>
<reference evidence="7" key="1">
    <citation type="submission" date="2007-11" db="EMBL/GenBank/DDBJ databases">
        <title>Identification of a xenobiotic-inducible glucosyltransferase from the Phytolacca americana L. cells that are capable of glucosylating capsaicin.</title>
        <authorList>
            <person name="Noguchi A."/>
            <person name="Homma H."/>
            <person name="Liu W."/>
            <person name="Sekiya T."/>
            <person name="Hosoya M."/>
            <person name="Kwon S."/>
            <person name="Ohiwa S."/>
            <person name="Katsuragi H."/>
            <person name="Nishino T."/>
            <person name="Takahashi S."/>
            <person name="Hamada H."/>
            <person name="Nakayama T."/>
        </authorList>
    </citation>
    <scope>NUCLEOTIDE SEQUENCE</scope>
</reference>
<reference evidence="8 9" key="3">
    <citation type="journal article" date="2020" name="Biochemistry">
        <title>An Ambidextrous Polyphenol Glycosyltransferase &lt;i&gt;Pa&lt;/i&gt;GT2 from &lt;i&gt;Phytolacca americana&lt;/i&gt;.</title>
        <authorList>
            <person name="Maharjan R."/>
            <person name="Fukuda Y."/>
            <person name="Shimomura N."/>
            <person name="Nakayama T."/>
            <person name="Okimoto Y."/>
            <person name="Kawakami K."/>
            <person name="Nakayama T."/>
            <person name="Hamada H."/>
            <person name="Inoue T."/>
            <person name="Ozaki S.I."/>
        </authorList>
    </citation>
    <scope>X-RAY CRYSTALLOGRAPHY (2.30 ANGSTROMS)</scope>
</reference>
<dbReference type="GO" id="GO:0008194">
    <property type="term" value="F:UDP-glycosyltransferase activity"/>
    <property type="evidence" value="ECO:0007669"/>
    <property type="project" value="InterPro"/>
</dbReference>
<dbReference type="FunFam" id="3.40.50.2000:FF:000054">
    <property type="entry name" value="Glycosyltransferase"/>
    <property type="match status" value="1"/>
</dbReference>
<dbReference type="PDB" id="6JEM">
    <property type="method" value="X-ray"/>
    <property type="resolution" value="2.60 A"/>
    <property type="chains" value="A/B/C=1-469"/>
</dbReference>
<dbReference type="AlphaFoldDB" id="B5MGN7"/>
<evidence type="ECO:0000256" key="5">
    <source>
        <dbReference type="RuleBase" id="RU362057"/>
    </source>
</evidence>
<evidence type="ECO:0000256" key="1">
    <source>
        <dbReference type="ARBA" id="ARBA00009995"/>
    </source>
</evidence>
<protein>
    <recommendedName>
        <fullName evidence="5">Glycosyltransferase</fullName>
        <ecNumber evidence="5">2.4.1.-</ecNumber>
    </recommendedName>
</protein>
<dbReference type="FunFam" id="3.40.50.2000:FF:000051">
    <property type="entry name" value="Glycosyltransferase"/>
    <property type="match status" value="1"/>
</dbReference>
<dbReference type="EC" id="2.4.1.-" evidence="5"/>
<keyword evidence="3 4" id="KW-0808">Transferase</keyword>
<dbReference type="PROSITE" id="PS00375">
    <property type="entry name" value="UDPGT"/>
    <property type="match status" value="1"/>
</dbReference>
<dbReference type="PDB" id="6JEL">
    <property type="method" value="X-ray"/>
    <property type="resolution" value="2.30 A"/>
    <property type="chains" value="A/B=1-469"/>
</dbReference>
<dbReference type="CDD" id="cd03784">
    <property type="entry name" value="GT1_Gtf-like"/>
    <property type="match status" value="1"/>
</dbReference>
<comment type="similarity">
    <text evidence="1 4">Belongs to the UDP-glycosyltransferase family.</text>
</comment>
<gene>
    <name evidence="6" type="primary">PaGT2</name>
</gene>
<name>B5MGN7_PHYAM</name>
<dbReference type="PANTHER" id="PTHR48046">
    <property type="entry name" value="UDP-GLYCOSYLTRANSFERASE 72E1"/>
    <property type="match status" value="1"/>
</dbReference>
<evidence type="ECO:0000313" key="6">
    <source>
        <dbReference type="EMBL" id="BAG71125.1"/>
    </source>
</evidence>
<dbReference type="InterPro" id="IPR002213">
    <property type="entry name" value="UDP_glucos_trans"/>
</dbReference>
<evidence type="ECO:0007829" key="9">
    <source>
        <dbReference type="PDB" id="6JEM"/>
    </source>
</evidence>
<reference evidence="6" key="2">
    <citation type="submission" date="2008-09" db="EMBL/GenBank/DDBJ databases">
        <title>Identification of an inducible glucosyltransferase from Phytolacca americana L. cells that are capable of glucosylating capsaicin.</title>
        <authorList>
            <person name="Noguchi A."/>
            <person name="Kunikane S."/>
            <person name="Homma H."/>
            <person name="Liu W."/>
            <person name="Sekiya T."/>
            <person name="Hosoya M."/>
            <person name="Kwon S."/>
            <person name="Ohiwa S."/>
            <person name="Katsuragi H."/>
            <person name="Nishino T."/>
            <person name="Takahashi S."/>
            <person name="Hamada H."/>
            <person name="Nakayama T."/>
        </authorList>
    </citation>
    <scope>NUCLEOTIDE SEQUENCE</scope>
</reference>
<dbReference type="SUPFAM" id="SSF53756">
    <property type="entry name" value="UDP-Glycosyltransferase/glycogen phosphorylase"/>
    <property type="match status" value="1"/>
</dbReference>
<sequence length="469" mass="51293">MEMEAPLIVIVPSPGMGHLIPLVEFAKVLVSRFHFSVSLLLPTTAQPTKAQTTLLNSLPSSVSHNFLPTVDPAHLPDGVAHEVTISLTHAHSLSSIRAALGSLAQQAQVVALITDLFGTGLYTVARDLGIPPYLYFTSTAMCLLFLFHLPKLDETVSCEYRDMPEPLVLPGCVPLHGKDFVDPAQDRQDQAYHVLLDHVKRYVLAEGIFVYTFVDLEPGAIKTLQTEDPNVPPVYPVGPIIQSGLDDDSHGSDCLKWLDRQPSGSVLFVSFGSGGTLSNEQLNELAIGLEISGHRFLWVVRSPNDHSSFGSFFSTQSQDDPFGFLPTGFVDRIKDRGLLVPSWAPQIKVLSHGSTGGFLTHCGWNSTLESIVNGVPLIVWPLYAEQRMNAVMLNQGLKVALRPNASQRGLVEADEIARVVKELMDGDEGKKARYKMRELSDSAKRVTSENGESTKLLSEVASKWSQCKS</sequence>
<evidence type="ECO:0000256" key="3">
    <source>
        <dbReference type="ARBA" id="ARBA00022679"/>
    </source>
</evidence>
<dbReference type="PDB" id="6JEN">
    <property type="method" value="X-ray"/>
    <property type="resolution" value="2.65 A"/>
    <property type="chains" value="A/B/C=1-469"/>
</dbReference>
<organism evidence="6">
    <name type="scientific">Phytolacca americana</name>
    <name type="common">American pokeweed</name>
    <name type="synonym">Phytolacca decandra</name>
    <dbReference type="NCBI Taxonomy" id="3527"/>
    <lineage>
        <taxon>Eukaryota</taxon>
        <taxon>Viridiplantae</taxon>
        <taxon>Streptophyta</taxon>
        <taxon>Embryophyta</taxon>
        <taxon>Tracheophyta</taxon>
        <taxon>Spermatophyta</taxon>
        <taxon>Magnoliopsida</taxon>
        <taxon>eudicotyledons</taxon>
        <taxon>Gunneridae</taxon>
        <taxon>Pentapetalae</taxon>
        <taxon>Caryophyllales</taxon>
        <taxon>Phytolaccaceae</taxon>
        <taxon>Phytolacca</taxon>
    </lineage>
</organism>
<keyword evidence="8 9" id="KW-0002">3D-structure</keyword>
<dbReference type="EMBL" id="AB368371">
    <property type="protein sequence ID" value="BAH05016.1"/>
    <property type="molecule type" value="mRNA"/>
</dbReference>
<dbReference type="PDBsum" id="6JEL"/>
<dbReference type="SMR" id="B5MGN7"/>
<dbReference type="CAZy" id="GT1">
    <property type="family name" value="Glycosyltransferase Family 1"/>
</dbReference>
<dbReference type="PDBsum" id="6JEM"/>
<proteinExistence type="evidence at protein level"/>
<dbReference type="PANTHER" id="PTHR48046:SF6">
    <property type="entry name" value="GLYCOSYLTRANSFERASE"/>
    <property type="match status" value="1"/>
</dbReference>
<accession>B5MGN7</accession>
<dbReference type="PDBsum" id="6JEN"/>